<reference evidence="10" key="1">
    <citation type="submission" date="2016-10" db="EMBL/GenBank/DDBJ databases">
        <authorList>
            <person name="Varghese N."/>
            <person name="Submissions S."/>
        </authorList>
    </citation>
    <scope>NUCLEOTIDE SEQUENCE [LARGE SCALE GENOMIC DNA]</scope>
    <source>
        <strain evidence="10">DSM 44498</strain>
    </source>
</reference>
<dbReference type="InterPro" id="IPR026022">
    <property type="entry name" value="PhoU_dom"/>
</dbReference>
<dbReference type="FunFam" id="1.20.58.220:FF:000004">
    <property type="entry name" value="Phosphate-specific transport system accessory protein PhoU"/>
    <property type="match status" value="1"/>
</dbReference>
<dbReference type="InterPro" id="IPR038078">
    <property type="entry name" value="PhoU-like_sf"/>
</dbReference>
<evidence type="ECO:0000313" key="10">
    <source>
        <dbReference type="Proteomes" id="UP000183561"/>
    </source>
</evidence>
<feature type="domain" description="PhoU" evidence="8">
    <location>
        <begin position="21"/>
        <end position="108"/>
    </location>
</feature>
<dbReference type="GO" id="GO:0005737">
    <property type="term" value="C:cytoplasm"/>
    <property type="evidence" value="ECO:0007669"/>
    <property type="project" value="UniProtKB-SubCell"/>
</dbReference>
<evidence type="ECO:0000256" key="1">
    <source>
        <dbReference type="ARBA" id="ARBA00004496"/>
    </source>
</evidence>
<keyword evidence="5 7" id="KW-0963">Cytoplasm</keyword>
<dbReference type="SUPFAM" id="SSF109755">
    <property type="entry name" value="PhoU-like"/>
    <property type="match status" value="1"/>
</dbReference>
<evidence type="ECO:0000256" key="7">
    <source>
        <dbReference type="PIRNR" id="PIRNR003107"/>
    </source>
</evidence>
<evidence type="ECO:0000256" key="2">
    <source>
        <dbReference type="ARBA" id="ARBA00008107"/>
    </source>
</evidence>
<dbReference type="Proteomes" id="UP000183561">
    <property type="component" value="Unassembled WGS sequence"/>
</dbReference>
<keyword evidence="10" id="KW-1185">Reference proteome</keyword>
<dbReference type="AlphaFoldDB" id="A0A1H4LY14"/>
<keyword evidence="4 7" id="KW-0813">Transport</keyword>
<comment type="similarity">
    <text evidence="2 7">Belongs to the PhoU family.</text>
</comment>
<evidence type="ECO:0000313" key="9">
    <source>
        <dbReference type="EMBL" id="SEB75669.1"/>
    </source>
</evidence>
<name>A0A1H4LY14_9NOCA</name>
<feature type="domain" description="PhoU" evidence="8">
    <location>
        <begin position="125"/>
        <end position="207"/>
    </location>
</feature>
<comment type="function">
    <text evidence="7">Plays a role in the regulation of phosphate uptake.</text>
</comment>
<dbReference type="NCBIfam" id="TIGR02135">
    <property type="entry name" value="phoU_full"/>
    <property type="match status" value="1"/>
</dbReference>
<gene>
    <name evidence="9" type="ORF">SAMN04490239_1530</name>
</gene>
<dbReference type="PIRSF" id="PIRSF003107">
    <property type="entry name" value="PhoU"/>
    <property type="match status" value="1"/>
</dbReference>
<evidence type="ECO:0000256" key="5">
    <source>
        <dbReference type="ARBA" id="ARBA00022490"/>
    </source>
</evidence>
<sequence>MMMRMRMKFHEQLDDLTDRLASMCHLAGEAIEVATDSLVRADLPQAELVFDLTEQIEQLHGPCEEQALALLALQAPVARDLRQVVTGVHLVSDLSRMGGLAQHVAESVRRRHPDHVASGEAEELLARMGRVAGELARGAEQVLRTHDPELAAELGRRDDELDDLHRRLLTLIQDPAWTGSITAAVDVTLLGRFYERFGDHTVVVGRRVIFLVTGEQLSP</sequence>
<protein>
    <recommendedName>
        <fullName evidence="7">Phosphate-specific transport system accessory protein PhoU</fullName>
    </recommendedName>
</protein>
<dbReference type="GO" id="GO:0030643">
    <property type="term" value="P:intracellular phosphate ion homeostasis"/>
    <property type="evidence" value="ECO:0007669"/>
    <property type="project" value="InterPro"/>
</dbReference>
<dbReference type="PANTHER" id="PTHR42930:SF3">
    <property type="entry name" value="PHOSPHATE-SPECIFIC TRANSPORT SYSTEM ACCESSORY PROTEIN PHOU"/>
    <property type="match status" value="1"/>
</dbReference>
<dbReference type="EMBL" id="FNSV01000005">
    <property type="protein sequence ID" value="SEB75669.1"/>
    <property type="molecule type" value="Genomic_DNA"/>
</dbReference>
<dbReference type="GO" id="GO:0045936">
    <property type="term" value="P:negative regulation of phosphate metabolic process"/>
    <property type="evidence" value="ECO:0007669"/>
    <property type="project" value="InterPro"/>
</dbReference>
<dbReference type="InterPro" id="IPR028366">
    <property type="entry name" value="PhoU"/>
</dbReference>
<dbReference type="GO" id="GO:0006817">
    <property type="term" value="P:phosphate ion transport"/>
    <property type="evidence" value="ECO:0007669"/>
    <property type="project" value="UniProtKB-KW"/>
</dbReference>
<evidence type="ECO:0000256" key="4">
    <source>
        <dbReference type="ARBA" id="ARBA00022448"/>
    </source>
</evidence>
<evidence type="ECO:0000256" key="3">
    <source>
        <dbReference type="ARBA" id="ARBA00011738"/>
    </source>
</evidence>
<comment type="subcellular location">
    <subcellularLocation>
        <location evidence="1 7">Cytoplasm</location>
    </subcellularLocation>
</comment>
<proteinExistence type="inferred from homology"/>
<dbReference type="Pfam" id="PF01895">
    <property type="entry name" value="PhoU"/>
    <property type="match status" value="2"/>
</dbReference>
<evidence type="ECO:0000256" key="6">
    <source>
        <dbReference type="ARBA" id="ARBA00022592"/>
    </source>
</evidence>
<dbReference type="Gene3D" id="1.20.58.220">
    <property type="entry name" value="Phosphate transport system protein phou homolog 2, domain 2"/>
    <property type="match status" value="1"/>
</dbReference>
<comment type="subunit">
    <text evidence="3 7">Homodimer.</text>
</comment>
<accession>A0A1H4LY14</accession>
<evidence type="ECO:0000259" key="8">
    <source>
        <dbReference type="Pfam" id="PF01895"/>
    </source>
</evidence>
<dbReference type="PANTHER" id="PTHR42930">
    <property type="entry name" value="PHOSPHATE-SPECIFIC TRANSPORT SYSTEM ACCESSORY PROTEIN PHOU"/>
    <property type="match status" value="1"/>
</dbReference>
<keyword evidence="6 7" id="KW-0592">Phosphate transport</keyword>
<organism evidence="9 10">
    <name type="scientific">Rhodococcus koreensis</name>
    <dbReference type="NCBI Taxonomy" id="99653"/>
    <lineage>
        <taxon>Bacteria</taxon>
        <taxon>Bacillati</taxon>
        <taxon>Actinomycetota</taxon>
        <taxon>Actinomycetes</taxon>
        <taxon>Mycobacteriales</taxon>
        <taxon>Nocardiaceae</taxon>
        <taxon>Rhodococcus</taxon>
    </lineage>
</organism>